<dbReference type="InterPro" id="IPR005653">
    <property type="entry name" value="OstA-like_N"/>
</dbReference>
<dbReference type="Pfam" id="PF03968">
    <property type="entry name" value="LptD_N"/>
    <property type="match status" value="2"/>
</dbReference>
<feature type="signal peptide" evidence="3">
    <location>
        <begin position="1"/>
        <end position="22"/>
    </location>
</feature>
<proteinExistence type="predicted"/>
<reference evidence="5 6" key="1">
    <citation type="submission" date="2020-08" db="EMBL/GenBank/DDBJ databases">
        <title>Genomic Encyclopedia of Type Strains, Phase IV (KMG-IV): sequencing the most valuable type-strain genomes for metagenomic binning, comparative biology and taxonomic classification.</title>
        <authorList>
            <person name="Goeker M."/>
        </authorList>
    </citation>
    <scope>NUCLEOTIDE SEQUENCE [LARGE SCALE GENOMIC DNA]</scope>
    <source>
        <strain evidence="5 6">DSM 25622</strain>
    </source>
</reference>
<name>A0A840YLT7_9PROT</name>
<feature type="region of interest" description="Disordered" evidence="2">
    <location>
        <begin position="194"/>
        <end position="220"/>
    </location>
</feature>
<dbReference type="GO" id="GO:0009279">
    <property type="term" value="C:cell outer membrane"/>
    <property type="evidence" value="ECO:0007669"/>
    <property type="project" value="TreeGrafter"/>
</dbReference>
<keyword evidence="6" id="KW-1185">Reference proteome</keyword>
<evidence type="ECO:0000313" key="6">
    <source>
        <dbReference type="Proteomes" id="UP000580654"/>
    </source>
</evidence>
<dbReference type="Proteomes" id="UP000580654">
    <property type="component" value="Unassembled WGS sequence"/>
</dbReference>
<dbReference type="RefSeq" id="WP_184520593.1">
    <property type="nucleotide sequence ID" value="NZ_JACIJD010000017.1"/>
</dbReference>
<dbReference type="Gene3D" id="2.60.450.10">
    <property type="entry name" value="Lipopolysaccharide (LPS) transport protein A like domain"/>
    <property type="match status" value="2"/>
</dbReference>
<keyword evidence="1 3" id="KW-0732">Signal</keyword>
<evidence type="ECO:0000259" key="4">
    <source>
        <dbReference type="Pfam" id="PF03968"/>
    </source>
</evidence>
<feature type="compositionally biased region" description="Low complexity" evidence="2">
    <location>
        <begin position="301"/>
        <end position="311"/>
    </location>
</feature>
<sequence length="328" mass="33941">MSPRLPALAALLALALPIPTQAQPLDLSGGGPVEVTATDGIEWRQNEQVVVARGNAKAVREGVTVDAARLIARYRPRAGNRPAEGAGGGDSPLSGGEIWRLEAEGNVRISSATDTAKGDRAVYDMDQAVMVLTGRDLSLTTPNDTITARDSLEYWSARRMAVARGAAKVVTGDNRQITADTLVGYFLEQAPAVQPAAARPPAPGAPAGSAPRRVPGEGSKLDRVEVFGNVEIRTEAEVVRGDRAVYSPVSGMARVLGNVRITRGQNQLQGQEAIVNLRTGVSRLVSAPGGRVQGLVLPSSGGENAPAAGRPAPNPAPAQAPAGGGRAR</sequence>
<feature type="region of interest" description="Disordered" evidence="2">
    <location>
        <begin position="297"/>
        <end position="328"/>
    </location>
</feature>
<dbReference type="PANTHER" id="PTHR36504">
    <property type="entry name" value="LIPOPOLYSACCHARIDE EXPORT SYSTEM PROTEIN LPTA"/>
    <property type="match status" value="1"/>
</dbReference>
<organism evidence="5 6">
    <name type="scientific">Muricoccus pecuniae</name>
    <dbReference type="NCBI Taxonomy" id="693023"/>
    <lineage>
        <taxon>Bacteria</taxon>
        <taxon>Pseudomonadati</taxon>
        <taxon>Pseudomonadota</taxon>
        <taxon>Alphaproteobacteria</taxon>
        <taxon>Acetobacterales</taxon>
        <taxon>Roseomonadaceae</taxon>
        <taxon>Muricoccus</taxon>
    </lineage>
</organism>
<dbReference type="GO" id="GO:0015920">
    <property type="term" value="P:lipopolysaccharide transport"/>
    <property type="evidence" value="ECO:0007669"/>
    <property type="project" value="TreeGrafter"/>
</dbReference>
<evidence type="ECO:0000256" key="1">
    <source>
        <dbReference type="ARBA" id="ARBA00022729"/>
    </source>
</evidence>
<evidence type="ECO:0000313" key="5">
    <source>
        <dbReference type="EMBL" id="MBB5695394.1"/>
    </source>
</evidence>
<dbReference type="EMBL" id="JACIJD010000017">
    <property type="protein sequence ID" value="MBB5695394.1"/>
    <property type="molecule type" value="Genomic_DNA"/>
</dbReference>
<feature type="domain" description="Organic solvent tolerance-like N-terminal" evidence="4">
    <location>
        <begin position="41"/>
        <end position="148"/>
    </location>
</feature>
<dbReference type="InterPro" id="IPR052037">
    <property type="entry name" value="LPS_export_LptA"/>
</dbReference>
<dbReference type="AlphaFoldDB" id="A0A840YLT7"/>
<evidence type="ECO:0000256" key="2">
    <source>
        <dbReference type="SAM" id="MobiDB-lite"/>
    </source>
</evidence>
<protein>
    <submittedName>
        <fullName evidence="5">Lipopolysaccharide export system protein LptA</fullName>
    </submittedName>
</protein>
<comment type="caution">
    <text evidence="5">The sequence shown here is derived from an EMBL/GenBank/DDBJ whole genome shotgun (WGS) entry which is preliminary data.</text>
</comment>
<dbReference type="GO" id="GO:0030288">
    <property type="term" value="C:outer membrane-bounded periplasmic space"/>
    <property type="evidence" value="ECO:0007669"/>
    <property type="project" value="TreeGrafter"/>
</dbReference>
<feature type="domain" description="Organic solvent tolerance-like N-terminal" evidence="4">
    <location>
        <begin position="150"/>
        <end position="280"/>
    </location>
</feature>
<feature type="chain" id="PRO_5032374408" evidence="3">
    <location>
        <begin position="23"/>
        <end position="328"/>
    </location>
</feature>
<evidence type="ECO:0000256" key="3">
    <source>
        <dbReference type="SAM" id="SignalP"/>
    </source>
</evidence>
<gene>
    <name evidence="5" type="ORF">FHS87_003451</name>
</gene>
<dbReference type="GO" id="GO:0017089">
    <property type="term" value="F:glycolipid transfer activity"/>
    <property type="evidence" value="ECO:0007669"/>
    <property type="project" value="TreeGrafter"/>
</dbReference>
<dbReference type="PANTHER" id="PTHR36504:SF1">
    <property type="entry name" value="LIPOPOLYSACCHARIDE EXPORT SYSTEM PROTEIN LPTA"/>
    <property type="match status" value="1"/>
</dbReference>
<accession>A0A840YLT7</accession>